<proteinExistence type="predicted"/>
<dbReference type="PANTHER" id="PTHR16469:SF51">
    <property type="entry name" value="TRANSCRIPTION FACTOR TAU 55 KDA SUBUNIT"/>
    <property type="match status" value="1"/>
</dbReference>
<organism evidence="1 2">
    <name type="scientific">Sarocladium strictum</name>
    <name type="common">Black bundle disease fungus</name>
    <name type="synonym">Acremonium strictum</name>
    <dbReference type="NCBI Taxonomy" id="5046"/>
    <lineage>
        <taxon>Eukaryota</taxon>
        <taxon>Fungi</taxon>
        <taxon>Dikarya</taxon>
        <taxon>Ascomycota</taxon>
        <taxon>Pezizomycotina</taxon>
        <taxon>Sordariomycetes</taxon>
        <taxon>Hypocreomycetidae</taxon>
        <taxon>Hypocreales</taxon>
        <taxon>Sarocladiaceae</taxon>
        <taxon>Sarocladium</taxon>
    </lineage>
</organism>
<evidence type="ECO:0008006" key="3">
    <source>
        <dbReference type="Google" id="ProtNLM"/>
    </source>
</evidence>
<dbReference type="SUPFAM" id="SSF53254">
    <property type="entry name" value="Phosphoglycerate mutase-like"/>
    <property type="match status" value="1"/>
</dbReference>
<dbReference type="InterPro" id="IPR013078">
    <property type="entry name" value="His_Pase_superF_clade-1"/>
</dbReference>
<dbReference type="AlphaFoldDB" id="A0AA39GLA5"/>
<dbReference type="CDD" id="cd07067">
    <property type="entry name" value="HP_PGM_like"/>
    <property type="match status" value="1"/>
</dbReference>
<dbReference type="InterPro" id="IPR029033">
    <property type="entry name" value="His_PPase_superfam"/>
</dbReference>
<reference evidence="1" key="1">
    <citation type="submission" date="2022-10" db="EMBL/GenBank/DDBJ databases">
        <title>Determination and structural analysis of whole genome sequence of Sarocladium strictum F4-1.</title>
        <authorList>
            <person name="Hu L."/>
            <person name="Jiang Y."/>
        </authorList>
    </citation>
    <scope>NUCLEOTIDE SEQUENCE</scope>
    <source>
        <strain evidence="1">F4-1</strain>
    </source>
</reference>
<dbReference type="Proteomes" id="UP001175261">
    <property type="component" value="Unassembled WGS sequence"/>
</dbReference>
<dbReference type="Pfam" id="PF00300">
    <property type="entry name" value="His_Phos_1"/>
    <property type="match status" value="1"/>
</dbReference>
<dbReference type="PANTHER" id="PTHR16469">
    <property type="entry name" value="UBIQUITIN-ASSOCIATED AND SH3 DOMAIN-CONTAINING BA-RELATED"/>
    <property type="match status" value="1"/>
</dbReference>
<dbReference type="SMART" id="SM00855">
    <property type="entry name" value="PGAM"/>
    <property type="match status" value="1"/>
</dbReference>
<evidence type="ECO:0000313" key="2">
    <source>
        <dbReference type="Proteomes" id="UP001175261"/>
    </source>
</evidence>
<keyword evidence="2" id="KW-1185">Reference proteome</keyword>
<comment type="caution">
    <text evidence="1">The sequence shown here is derived from an EMBL/GenBank/DDBJ whole genome shotgun (WGS) entry which is preliminary data.</text>
</comment>
<sequence>MSLETIYIVRHGFRSGWTVDPIAGTYTAHVRSPTGIAADPALTAHGVDQANELATHLLTVHPAIEKVYSSPYYRCLQTINPFVQLRREQSKGTLNVDHTIRAEHGLSEWFGSAPFDHPRPAPIATLKGMFPSLDETYKSLVIPEQTGESLIELYARTSRALRAVIAQCDAEGVKSIVICSHAAAIIAMGRVLTGQIPEDPEDDDFKAFTCGLSVYRRANASTAKASIQQKDESRSAAIGGWKCEANSDCSFLSHGEERGWKFAGDEAFPGTGSLTQADDAKL</sequence>
<dbReference type="Gene3D" id="3.40.50.1240">
    <property type="entry name" value="Phosphoglycerate mutase-like"/>
    <property type="match status" value="1"/>
</dbReference>
<name>A0AA39GLA5_SARSR</name>
<evidence type="ECO:0000313" key="1">
    <source>
        <dbReference type="EMBL" id="KAK0389483.1"/>
    </source>
</evidence>
<protein>
    <recommendedName>
        <fullName evidence="3">Transcription factor tau 55 kDa subunit</fullName>
    </recommendedName>
</protein>
<gene>
    <name evidence="1" type="ORF">NLU13_3058</name>
</gene>
<accession>A0AA39GLA5</accession>
<dbReference type="InterPro" id="IPR051710">
    <property type="entry name" value="Phosphatase_SH3-domain"/>
</dbReference>
<dbReference type="EMBL" id="JAPDFR010000002">
    <property type="protein sequence ID" value="KAK0389483.1"/>
    <property type="molecule type" value="Genomic_DNA"/>
</dbReference>